<evidence type="ECO:0000313" key="2">
    <source>
        <dbReference type="EMBL" id="KAL2815027.1"/>
    </source>
</evidence>
<dbReference type="Proteomes" id="UP001610335">
    <property type="component" value="Unassembled WGS sequence"/>
</dbReference>
<feature type="compositionally biased region" description="Polar residues" evidence="1">
    <location>
        <begin position="65"/>
        <end position="74"/>
    </location>
</feature>
<evidence type="ECO:0000313" key="3">
    <source>
        <dbReference type="Proteomes" id="UP001610335"/>
    </source>
</evidence>
<proteinExistence type="predicted"/>
<comment type="caution">
    <text evidence="2">The sequence shown here is derived from an EMBL/GenBank/DDBJ whole genome shotgun (WGS) entry which is preliminary data.</text>
</comment>
<dbReference type="EMBL" id="JBFXLS010000117">
    <property type="protein sequence ID" value="KAL2815027.1"/>
    <property type="molecule type" value="Genomic_DNA"/>
</dbReference>
<evidence type="ECO:0000256" key="1">
    <source>
        <dbReference type="SAM" id="MobiDB-lite"/>
    </source>
</evidence>
<gene>
    <name evidence="2" type="ORF">BDW59DRAFT_166941</name>
</gene>
<sequence>MPDRDLIMPWMTWQVHKSSNTLRSLKPSVQSREIPFSMAPVRDFFARLKPSRRKKRKNASAPQPALSSQDVSNPADNASTVWIAQTVDTVAQIQIRTSST</sequence>
<accession>A0ABR4HHY9</accession>
<reference evidence="2 3" key="1">
    <citation type="submission" date="2024-07" db="EMBL/GenBank/DDBJ databases">
        <title>Section-level genome sequencing and comparative genomics of Aspergillus sections Usti and Cavernicolus.</title>
        <authorList>
            <consortium name="Lawrence Berkeley National Laboratory"/>
            <person name="Nybo J.L."/>
            <person name="Vesth T.C."/>
            <person name="Theobald S."/>
            <person name="Frisvad J.C."/>
            <person name="Larsen T.O."/>
            <person name="Kjaerboelling I."/>
            <person name="Rothschild-Mancinelli K."/>
            <person name="Lyhne E.K."/>
            <person name="Kogle M.E."/>
            <person name="Barry K."/>
            <person name="Clum A."/>
            <person name="Na H."/>
            <person name="Ledsgaard L."/>
            <person name="Lin J."/>
            <person name="Lipzen A."/>
            <person name="Kuo A."/>
            <person name="Riley R."/>
            <person name="Mondo S."/>
            <person name="LaButti K."/>
            <person name="Haridas S."/>
            <person name="Pangalinan J."/>
            <person name="Salamov A.A."/>
            <person name="Simmons B.A."/>
            <person name="Magnuson J.K."/>
            <person name="Chen J."/>
            <person name="Drula E."/>
            <person name="Henrissat B."/>
            <person name="Wiebenga A."/>
            <person name="Lubbers R.J."/>
            <person name="Gomes A.C."/>
            <person name="Makela M.R."/>
            <person name="Stajich J."/>
            <person name="Grigoriev I.V."/>
            <person name="Mortensen U.H."/>
            <person name="De vries R.P."/>
            <person name="Baker S.E."/>
            <person name="Andersen M.R."/>
        </authorList>
    </citation>
    <scope>NUCLEOTIDE SEQUENCE [LARGE SCALE GENOMIC DNA]</scope>
    <source>
        <strain evidence="2 3">CBS 600.67</strain>
    </source>
</reference>
<organism evidence="2 3">
    <name type="scientific">Aspergillus cavernicola</name>
    <dbReference type="NCBI Taxonomy" id="176166"/>
    <lineage>
        <taxon>Eukaryota</taxon>
        <taxon>Fungi</taxon>
        <taxon>Dikarya</taxon>
        <taxon>Ascomycota</taxon>
        <taxon>Pezizomycotina</taxon>
        <taxon>Eurotiomycetes</taxon>
        <taxon>Eurotiomycetidae</taxon>
        <taxon>Eurotiales</taxon>
        <taxon>Aspergillaceae</taxon>
        <taxon>Aspergillus</taxon>
        <taxon>Aspergillus subgen. Nidulantes</taxon>
    </lineage>
</organism>
<name>A0ABR4HHY9_9EURO</name>
<keyword evidence="3" id="KW-1185">Reference proteome</keyword>
<feature type="compositionally biased region" description="Basic residues" evidence="1">
    <location>
        <begin position="49"/>
        <end position="58"/>
    </location>
</feature>
<protein>
    <submittedName>
        <fullName evidence="2">Uncharacterized protein</fullName>
    </submittedName>
</protein>
<feature type="region of interest" description="Disordered" evidence="1">
    <location>
        <begin position="47"/>
        <end position="74"/>
    </location>
</feature>